<dbReference type="SUPFAM" id="SSF47413">
    <property type="entry name" value="lambda repressor-like DNA-binding domains"/>
    <property type="match status" value="1"/>
</dbReference>
<reference evidence="2 3" key="1">
    <citation type="submission" date="2018-08" db="EMBL/GenBank/DDBJ databases">
        <title>Genomic Encyclopedia of Archaeal and Bacterial Type Strains, Phase II (KMG-II): from individual species to whole genera.</title>
        <authorList>
            <person name="Goeker M."/>
        </authorList>
    </citation>
    <scope>NUCLEOTIDE SEQUENCE [LARGE SCALE GENOMIC DNA]</scope>
    <source>
        <strain evidence="2 3">DSM 45791</strain>
    </source>
</reference>
<name>A0A3E0G5I1_9PSEU</name>
<dbReference type="SMART" id="SM00530">
    <property type="entry name" value="HTH_XRE"/>
    <property type="match status" value="1"/>
</dbReference>
<dbReference type="Gene3D" id="3.30.450.180">
    <property type="match status" value="1"/>
</dbReference>
<evidence type="ECO:0000313" key="3">
    <source>
        <dbReference type="Proteomes" id="UP000256269"/>
    </source>
</evidence>
<dbReference type="Pfam" id="PF13560">
    <property type="entry name" value="HTH_31"/>
    <property type="match status" value="1"/>
</dbReference>
<dbReference type="Pfam" id="PF17765">
    <property type="entry name" value="MLTR_LBD"/>
    <property type="match status" value="1"/>
</dbReference>
<protein>
    <submittedName>
        <fullName evidence="2">Helix-turn-helix protein</fullName>
    </submittedName>
</protein>
<comment type="caution">
    <text evidence="2">The sequence shown here is derived from an EMBL/GenBank/DDBJ whole genome shotgun (WGS) entry which is preliminary data.</text>
</comment>
<dbReference type="RefSeq" id="WP_116182420.1">
    <property type="nucleotide sequence ID" value="NZ_CP144375.1"/>
</dbReference>
<dbReference type="InterPro" id="IPR041413">
    <property type="entry name" value="MLTR_LBD"/>
</dbReference>
<dbReference type="PANTHER" id="PTHR35010:SF2">
    <property type="entry name" value="BLL4672 PROTEIN"/>
    <property type="match status" value="1"/>
</dbReference>
<gene>
    <name evidence="2" type="ORF">BCF44_14414</name>
</gene>
<accession>A0A3E0G5I1</accession>
<sequence>MSRPESWSELGAFLKARRAELSPEQVGLPDGPGHRRVRGLRREEVALLAAISTDYYMRIEQGRIKASCAVLAELAKALRLNDDQSAYLYELATKDAGPRSRRPARQQVSLPLWRMLDDMPTSPAFVIGRRTEILAWNELAAAVFTDFATIPEKDRSYIKVLFTDPAMRTLYMDWEEVARLAINQLRMHSARYPDDPQLAATVGELSVKDAQFPTWWAARQVNVRSSGTKRLRHPVVGELVLDWSALTCANDPDQQIIVWTAEPASPTHDALRMLAAWNATSQESQDTAR</sequence>
<dbReference type="Gene3D" id="1.10.260.40">
    <property type="entry name" value="lambda repressor-like DNA-binding domains"/>
    <property type="match status" value="1"/>
</dbReference>
<keyword evidence="3" id="KW-1185">Reference proteome</keyword>
<dbReference type="Proteomes" id="UP000256269">
    <property type="component" value="Unassembled WGS sequence"/>
</dbReference>
<evidence type="ECO:0000313" key="2">
    <source>
        <dbReference type="EMBL" id="REH17838.1"/>
    </source>
</evidence>
<feature type="domain" description="HTH cro/C1-type" evidence="1">
    <location>
        <begin position="13"/>
        <end position="85"/>
    </location>
</feature>
<evidence type="ECO:0000259" key="1">
    <source>
        <dbReference type="SMART" id="SM00530"/>
    </source>
</evidence>
<proteinExistence type="predicted"/>
<dbReference type="AlphaFoldDB" id="A0A3E0G5I1"/>
<dbReference type="PANTHER" id="PTHR35010">
    <property type="entry name" value="BLL4672 PROTEIN-RELATED"/>
    <property type="match status" value="1"/>
</dbReference>
<dbReference type="InterPro" id="IPR001387">
    <property type="entry name" value="Cro/C1-type_HTH"/>
</dbReference>
<dbReference type="InterPro" id="IPR010982">
    <property type="entry name" value="Lambda_DNA-bd_dom_sf"/>
</dbReference>
<dbReference type="OrthoDB" id="4790304at2"/>
<dbReference type="EMBL" id="QUNO01000044">
    <property type="protein sequence ID" value="REH17838.1"/>
    <property type="molecule type" value="Genomic_DNA"/>
</dbReference>
<dbReference type="GO" id="GO:0003677">
    <property type="term" value="F:DNA binding"/>
    <property type="evidence" value="ECO:0007669"/>
    <property type="project" value="InterPro"/>
</dbReference>
<organism evidence="2 3">
    <name type="scientific">Kutzneria buriramensis</name>
    <dbReference type="NCBI Taxonomy" id="1045776"/>
    <lineage>
        <taxon>Bacteria</taxon>
        <taxon>Bacillati</taxon>
        <taxon>Actinomycetota</taxon>
        <taxon>Actinomycetes</taxon>
        <taxon>Pseudonocardiales</taxon>
        <taxon>Pseudonocardiaceae</taxon>
        <taxon>Kutzneria</taxon>
    </lineage>
</organism>
<dbReference type="CDD" id="cd00093">
    <property type="entry name" value="HTH_XRE"/>
    <property type="match status" value="1"/>
</dbReference>